<dbReference type="PROSITE" id="PS50005">
    <property type="entry name" value="TPR"/>
    <property type="match status" value="3"/>
</dbReference>
<gene>
    <name evidence="4" type="ORF">AMJ87_07305</name>
</gene>
<dbReference type="Gene3D" id="1.25.40.10">
    <property type="entry name" value="Tetratricopeptide repeat domain"/>
    <property type="match status" value="4"/>
</dbReference>
<evidence type="ECO:0000256" key="2">
    <source>
        <dbReference type="ARBA" id="ARBA00022803"/>
    </source>
</evidence>
<evidence type="ECO:0000256" key="3">
    <source>
        <dbReference type="PROSITE-ProRule" id="PRU00339"/>
    </source>
</evidence>
<keyword evidence="2 3" id="KW-0802">TPR repeat</keyword>
<evidence type="ECO:0000313" key="5">
    <source>
        <dbReference type="Proteomes" id="UP000051096"/>
    </source>
</evidence>
<dbReference type="SMART" id="SM00028">
    <property type="entry name" value="TPR"/>
    <property type="match status" value="15"/>
</dbReference>
<comment type="caution">
    <text evidence="4">The sequence shown here is derived from an EMBL/GenBank/DDBJ whole genome shotgun (WGS) entry which is preliminary data.</text>
</comment>
<evidence type="ECO:0000313" key="4">
    <source>
        <dbReference type="EMBL" id="KPK71418.1"/>
    </source>
</evidence>
<dbReference type="Pfam" id="PF14559">
    <property type="entry name" value="TPR_19"/>
    <property type="match status" value="1"/>
</dbReference>
<feature type="repeat" description="TPR" evidence="3">
    <location>
        <begin position="307"/>
        <end position="340"/>
    </location>
</feature>
<dbReference type="PANTHER" id="PTHR45586:SF1">
    <property type="entry name" value="LIPOPOLYSACCHARIDE ASSEMBLY PROTEIN B"/>
    <property type="match status" value="1"/>
</dbReference>
<evidence type="ECO:0008006" key="6">
    <source>
        <dbReference type="Google" id="ProtNLM"/>
    </source>
</evidence>
<sequence length="1244" mass="142122">MFEIFSGAKDPQKAVEKAHEYVRDGKVGSAIKILENNQTDGEDSFDLYLTLARLYFEIEERTRAVNTLRQLKTIVPQKTDEIVAVLSELYFQHPSIDSADFLLELYIEQERYEELMKTLRNLSEREMKLLITRFEKIKQSLDEKKVVSAKDCEQMVVLATLQFYVGDSEKALDAIDPMIDIEIYRPKLLKWAQIICRERYNDWYALQLLIRVQLATQEFNAALVQAQRAAEKFPDSVDTLIAMISSATPPGDLEASFTQFLTDLYIKKGDLDASTDRLLDMLQKDTKKVDDVIRGLRELERINPKDVKILYALGDTYLTAHRVSLAVAEYEKILEIAPDEIKTVMTKFQEAFAQEPNNSEVIDSLVRIYLKQNDEDAAVSVIRKAYESDPALYDDYLVNLNSILEKDLDNPEALELLGLCYAHRGDHESAVVVFENLMDRGSYGQVYHATDILHQKYPDLAAYLNLKARSMVARDEADKALDLLTQHLKRHPDSTELLLPTLDTIVSQRPDLGKYILPIYEQYMKEEPFVGELSLARGRAFAGEYEKSVEIFERLYELSEDKDTVKRALIEVIRERTQAVPLLLAAARIFMKENEVEIATQFFKTAQRVDPKTFFKIVDEFYDVLKSFPKDREVRILLVDTFFEQNIWDRVIEESKRAIEVFGKESQYFKLKLGEALVEKGNLTDAVRPLMLSLDGSADYSDEVLTYLDKILSIDKSNVPAHFARGRALSAANRINEAVEEYLLTARILPARADYILEAMKALSKKAVANPLVLFALGSIELTLKRHDDAIKHLLQSCELDAGLSKRTMPLYERLGEIAPSPLLHFSLAKVYRVAGLTDSAVQYYMKAHAEAKEYREPAISEMKKICADNPHDVASRKGLAEMYFNYNNLEDALDLVKEVVLTASHENDWAKEFIERILKENAQHVPSYFALGKIYVNEGCQDRAIEVYRELLQIAPSELTNVISALEGITEKQGVVLLFLGRIYAAVGDTAKSLSLFDELFTQDSSAADAIVRELHHILEKNAKIVGAHLLLHRVFMHEKKYEQALGAIERAQGLVPDSKEIILKKGHALYEMGDADRAIKLYTELLQTTEDRAAIYRLIKETRARYFNEKLELTQGEADDDRLSRAHLYIVMDQPDMAEKELQFTPRNASVRKRHTLLRAHVCLMNNRPIDALEMMKDLPTDRETAPTYADIYDALGSYEVAALVLRQTGAKGMEQRIATYEKRAQERRLAKGRYFVEGRSR</sequence>
<organism evidence="4 5">
    <name type="scientific">candidate division WOR_3 bacterium SM23_60</name>
    <dbReference type="NCBI Taxonomy" id="1703780"/>
    <lineage>
        <taxon>Bacteria</taxon>
        <taxon>Bacteria division WOR-3</taxon>
    </lineage>
</organism>
<dbReference type="AlphaFoldDB" id="A0A0S8GIE7"/>
<feature type="repeat" description="TPR" evidence="3">
    <location>
        <begin position="926"/>
        <end position="959"/>
    </location>
</feature>
<accession>A0A0S8GIE7</accession>
<dbReference type="InterPro" id="IPR051012">
    <property type="entry name" value="CellSynth/LPSAsmb/PSIAsmb"/>
</dbReference>
<dbReference type="EMBL" id="LJUO01000063">
    <property type="protein sequence ID" value="KPK71418.1"/>
    <property type="molecule type" value="Genomic_DNA"/>
</dbReference>
<feature type="repeat" description="TPR" evidence="3">
    <location>
        <begin position="1061"/>
        <end position="1094"/>
    </location>
</feature>
<dbReference type="Proteomes" id="UP000051096">
    <property type="component" value="Unassembled WGS sequence"/>
</dbReference>
<keyword evidence="1" id="KW-0677">Repeat</keyword>
<dbReference type="Pfam" id="PF13181">
    <property type="entry name" value="TPR_8"/>
    <property type="match status" value="3"/>
</dbReference>
<name>A0A0S8GIE7_UNCW3</name>
<dbReference type="InterPro" id="IPR011990">
    <property type="entry name" value="TPR-like_helical_dom_sf"/>
</dbReference>
<protein>
    <recommendedName>
        <fullName evidence="6">Tetratricopeptide repeat protein</fullName>
    </recommendedName>
</protein>
<dbReference type="SUPFAM" id="SSF48452">
    <property type="entry name" value="TPR-like"/>
    <property type="match status" value="3"/>
</dbReference>
<reference evidence="4 5" key="1">
    <citation type="journal article" date="2015" name="Microbiome">
        <title>Genomic resolution of linkages in carbon, nitrogen, and sulfur cycling among widespread estuary sediment bacteria.</title>
        <authorList>
            <person name="Baker B.J."/>
            <person name="Lazar C.S."/>
            <person name="Teske A.P."/>
            <person name="Dick G.J."/>
        </authorList>
    </citation>
    <scope>NUCLEOTIDE SEQUENCE [LARGE SCALE GENOMIC DNA]</scope>
    <source>
        <strain evidence="4">SM23_60</strain>
    </source>
</reference>
<dbReference type="InterPro" id="IPR019734">
    <property type="entry name" value="TPR_rpt"/>
</dbReference>
<dbReference type="PANTHER" id="PTHR45586">
    <property type="entry name" value="TPR REPEAT-CONTAINING PROTEIN PA4667"/>
    <property type="match status" value="1"/>
</dbReference>
<evidence type="ECO:0000256" key="1">
    <source>
        <dbReference type="ARBA" id="ARBA00022737"/>
    </source>
</evidence>
<proteinExistence type="predicted"/>
<dbReference type="SUPFAM" id="SSF81901">
    <property type="entry name" value="HCP-like"/>
    <property type="match status" value="1"/>
</dbReference>